<dbReference type="PRINTS" id="PR00320">
    <property type="entry name" value="GPROTEINBRPT"/>
</dbReference>
<evidence type="ECO:0000256" key="4">
    <source>
        <dbReference type="SAM" id="MobiDB-lite"/>
    </source>
</evidence>
<dbReference type="InterPro" id="IPR015943">
    <property type="entry name" value="WD40/YVTN_repeat-like_dom_sf"/>
</dbReference>
<feature type="compositionally biased region" description="Polar residues" evidence="4">
    <location>
        <begin position="841"/>
        <end position="851"/>
    </location>
</feature>
<sequence length="918" mass="103595">MTSFKDSHTQSGYEQKIEMKLNVTDLIALKEAFSLPGKGYDNKLTLNKDQFIEAMPLILNRGSRQEFEELFDKIDITAEGFVDWDKISSHFVLDYCEREERSNSFSVPQWKDLRNLHSPHKDIIQRILRLKNFSRYLTVSKEGLVTMYGMDLHPQRSAKVQTNGCKTRDLWVVDAVAMPNINKLAVGLTSKEILFCNLNMKLELFAPMKLGKLPATPLCMDYWYNRENHNEGMLAWGDTEGFIHIVFWHMAQTILFEKPPNIPADKEEQTIEVCYDDVMRSSNAASIIRYKAHGDWVRQVRYIAHLDCFISCSTQWANSMSIAWLEKISQSEAVQQEESQVRSITHLSEFCVHQGINAFDYHEGSSLIATAGVNFQVCLWNPYVTSKPNGMLRGHMAPVIAVQFETTRQRLISFSKDNVLRIWDTQLQVSIQKINGVYPKGLEDEGTDPRKQISNTIFFHEAKGRLFITFNQKLTLMEMKPEQTRVFSHDTPVVGAIYNAAFNQVVTVSQCGTISYWLVETGQRVKKAVDCHNGAEVTCLTQDPTGNHFYTGATDGTVKVWDMNAHCHHTLICFTNAVTDISHIVILRRAVIVMGNSKHFTAFKMTNFDEHYVFPSEWKGAPEHQDDVMAGCALPPHNLITASYDGELIVWNTNSDLVSRRMNQRSKSMADIYSDVLLNVSRVTLLPVRTHIRSGSTTGANLVTCGGNGFVRFWNAYACILIGEFVAHPKVSSIIMAIDKTNVLLATADVDGNVKMWNIEKYCLTEAEEQVTSPPPLIAQWAAHTDLISEIVFCARAEKKTVIATASSDCSVCLWTLEGVRLGIFGQEDRWKLDEKAREITSGSGMSTETAQEAAGPVPEEVDAEEDEISLHTEQTVRFPVYLRILISVSAKTDSKFNLYLACHTQFVADTALQTGCE</sequence>
<gene>
    <name evidence="5" type="ORF">TR150524</name>
</gene>
<dbReference type="PANTHER" id="PTHR44324">
    <property type="entry name" value="WD40 REPEAT DOMAIN 95"/>
    <property type="match status" value="1"/>
</dbReference>
<dbReference type="SUPFAM" id="SSF47473">
    <property type="entry name" value="EF-hand"/>
    <property type="match status" value="1"/>
</dbReference>
<name>A0A0X3NV27_SCHSO</name>
<accession>A0A0X3NV27</accession>
<protein>
    <recommendedName>
        <fullName evidence="6">WD repeat-containing protein 49</fullName>
    </recommendedName>
</protein>
<feature type="repeat" description="WD" evidence="3">
    <location>
        <begin position="392"/>
        <end position="424"/>
    </location>
</feature>
<proteinExistence type="predicted"/>
<evidence type="ECO:0000256" key="2">
    <source>
        <dbReference type="ARBA" id="ARBA00022737"/>
    </source>
</evidence>
<organism evidence="5">
    <name type="scientific">Schistocephalus solidus</name>
    <name type="common">Tapeworm</name>
    <dbReference type="NCBI Taxonomy" id="70667"/>
    <lineage>
        <taxon>Eukaryota</taxon>
        <taxon>Metazoa</taxon>
        <taxon>Spiralia</taxon>
        <taxon>Lophotrochozoa</taxon>
        <taxon>Platyhelminthes</taxon>
        <taxon>Cestoda</taxon>
        <taxon>Eucestoda</taxon>
        <taxon>Diphyllobothriidea</taxon>
        <taxon>Diphyllobothriidae</taxon>
        <taxon>Schistocephalus</taxon>
    </lineage>
</organism>
<dbReference type="InterPro" id="IPR036322">
    <property type="entry name" value="WD40_repeat_dom_sf"/>
</dbReference>
<dbReference type="Pfam" id="PF00400">
    <property type="entry name" value="WD40"/>
    <property type="match status" value="4"/>
</dbReference>
<dbReference type="AlphaFoldDB" id="A0A0X3NV27"/>
<keyword evidence="1 3" id="KW-0853">WD repeat</keyword>
<dbReference type="InterPro" id="IPR001680">
    <property type="entry name" value="WD40_rpt"/>
</dbReference>
<dbReference type="PROSITE" id="PS50082">
    <property type="entry name" value="WD_REPEATS_2"/>
    <property type="match status" value="2"/>
</dbReference>
<evidence type="ECO:0008006" key="6">
    <source>
        <dbReference type="Google" id="ProtNLM"/>
    </source>
</evidence>
<evidence type="ECO:0000313" key="5">
    <source>
        <dbReference type="EMBL" id="JAP43644.1"/>
    </source>
</evidence>
<dbReference type="SUPFAM" id="SSF50978">
    <property type="entry name" value="WD40 repeat-like"/>
    <property type="match status" value="2"/>
</dbReference>
<dbReference type="SMART" id="SM00320">
    <property type="entry name" value="WD40"/>
    <property type="match status" value="8"/>
</dbReference>
<feature type="region of interest" description="Disordered" evidence="4">
    <location>
        <begin position="839"/>
        <end position="867"/>
    </location>
</feature>
<dbReference type="PANTHER" id="PTHR44324:SF1">
    <property type="entry name" value="WD REPEAT-CONTAINING PROTEIN 49"/>
    <property type="match status" value="1"/>
</dbReference>
<dbReference type="InterPro" id="IPR011992">
    <property type="entry name" value="EF-hand-dom_pair"/>
</dbReference>
<feature type="repeat" description="WD" evidence="3">
    <location>
        <begin position="537"/>
        <end position="564"/>
    </location>
</feature>
<dbReference type="InterPro" id="IPR020472">
    <property type="entry name" value="WD40_PAC1"/>
</dbReference>
<evidence type="ECO:0000256" key="1">
    <source>
        <dbReference type="ARBA" id="ARBA00022574"/>
    </source>
</evidence>
<dbReference type="EMBL" id="GEEE01019581">
    <property type="protein sequence ID" value="JAP43644.1"/>
    <property type="molecule type" value="Transcribed_RNA"/>
</dbReference>
<reference evidence="5" key="1">
    <citation type="submission" date="2016-01" db="EMBL/GenBank/DDBJ databases">
        <title>Reference transcriptome for the parasite Schistocephalus solidus: insights into the molecular evolution of parasitism.</title>
        <authorList>
            <person name="Hebert F.O."/>
            <person name="Grambauer S."/>
            <person name="Barber I."/>
            <person name="Landry C.R."/>
            <person name="Aubin-Horth N."/>
        </authorList>
    </citation>
    <scope>NUCLEOTIDE SEQUENCE</scope>
</reference>
<evidence type="ECO:0000256" key="3">
    <source>
        <dbReference type="PROSITE-ProRule" id="PRU00221"/>
    </source>
</evidence>
<dbReference type="Gene3D" id="2.130.10.10">
    <property type="entry name" value="YVTN repeat-like/Quinoprotein amine dehydrogenase"/>
    <property type="match status" value="3"/>
</dbReference>
<keyword evidence="2" id="KW-0677">Repeat</keyword>
<dbReference type="InterPro" id="IPR051242">
    <property type="entry name" value="WD-EF-hand_domain"/>
</dbReference>
<dbReference type="PROSITE" id="PS50294">
    <property type="entry name" value="WD_REPEATS_REGION"/>
    <property type="match status" value="2"/>
</dbReference>